<organism evidence="3 4">
    <name type="scientific">Gordonia neofelifaecis NRRL B-59395</name>
    <dbReference type="NCBI Taxonomy" id="644548"/>
    <lineage>
        <taxon>Bacteria</taxon>
        <taxon>Bacillati</taxon>
        <taxon>Actinomycetota</taxon>
        <taxon>Actinomycetes</taxon>
        <taxon>Mycobacteriales</taxon>
        <taxon>Gordoniaceae</taxon>
        <taxon>Gordonia</taxon>
    </lineage>
</organism>
<evidence type="ECO:0000313" key="3">
    <source>
        <dbReference type="EMBL" id="EGD53485.1"/>
    </source>
</evidence>
<dbReference type="InterPro" id="IPR017520">
    <property type="entry name" value="CHP03086"/>
</dbReference>
<dbReference type="InterPro" id="IPR017517">
    <property type="entry name" value="Maleyloyr_isom"/>
</dbReference>
<sequence length="392" mass="41837">MADYLVPDWANAALVIIDVQQDFVDGPGAVPGTREVLPAIAEAAAEFRRLGRPVVHVVRSYRPGESDVDLPRRAAVEAGTAVVVPGTPGAGIPQELLPGDVDLDWESLRFGAVQQIGEAEFALYKPRWSAFFRTPLESLLGDHDVTTVVVAGCNLPNCPRATLFDASELDYRTVLITDATSQVTAARSADMELIGVQLRTTGEVIASLAGDELLGVAESLWADALDALDLDDLDRASGCGDWTVRQLVDHVAGGAARYTILLDGGTAQDTVATRELDYIGDDAIGSFWEQEHRLREAAEQADLDVLVDHRAGPRSGTSLMQLRLLELTLHSKDLADALGLTWSPPAELLDHLLGAGAPIIEDLRGLGLFGPSLTPASDRPADRLLAFAGRTA</sequence>
<dbReference type="Pfam" id="PF11716">
    <property type="entry name" value="MDMPI_N"/>
    <property type="match status" value="1"/>
</dbReference>
<dbReference type="CDD" id="cd00431">
    <property type="entry name" value="cysteine_hydrolases"/>
    <property type="match status" value="1"/>
</dbReference>
<name>F1YP90_9ACTN</name>
<dbReference type="InterPro" id="IPR000868">
    <property type="entry name" value="Isochorismatase-like_dom"/>
</dbReference>
<feature type="domain" description="Isochorismatase-like" evidence="1">
    <location>
        <begin position="12"/>
        <end position="190"/>
    </location>
</feature>
<dbReference type="InterPro" id="IPR036380">
    <property type="entry name" value="Isochorismatase-like_sf"/>
</dbReference>
<dbReference type="InterPro" id="IPR034660">
    <property type="entry name" value="DinB/YfiT-like"/>
</dbReference>
<evidence type="ECO:0000313" key="4">
    <source>
        <dbReference type="Proteomes" id="UP000035065"/>
    </source>
</evidence>
<dbReference type="OrthoDB" id="3174612at2"/>
<dbReference type="SUPFAM" id="SSF52499">
    <property type="entry name" value="Isochorismatase-like hydrolases"/>
    <property type="match status" value="1"/>
</dbReference>
<keyword evidence="3" id="KW-0378">Hydrolase</keyword>
<accession>F1YP90</accession>
<dbReference type="EMBL" id="AEUD01000022">
    <property type="protein sequence ID" value="EGD53485.1"/>
    <property type="molecule type" value="Genomic_DNA"/>
</dbReference>
<dbReference type="InterPro" id="IPR024344">
    <property type="entry name" value="MDMPI_metal-binding"/>
</dbReference>
<dbReference type="NCBIfam" id="TIGR03083">
    <property type="entry name" value="maleylpyruvate isomerase family mycothiol-dependent enzyme"/>
    <property type="match status" value="1"/>
</dbReference>
<dbReference type="STRING" id="644548.SCNU_18697"/>
<dbReference type="PANTHER" id="PTHR47044">
    <property type="entry name" value="OS02G0276400 PROTEIN"/>
    <property type="match status" value="1"/>
</dbReference>
<dbReference type="NCBIfam" id="TIGR03086">
    <property type="entry name" value="TIGR03086 family metal-binding protein"/>
    <property type="match status" value="1"/>
</dbReference>
<dbReference type="Pfam" id="PF00857">
    <property type="entry name" value="Isochorismatase"/>
    <property type="match status" value="1"/>
</dbReference>
<gene>
    <name evidence="3" type="ORF">SCNU_18697</name>
</gene>
<evidence type="ECO:0000259" key="1">
    <source>
        <dbReference type="Pfam" id="PF00857"/>
    </source>
</evidence>
<dbReference type="GO" id="GO:0016787">
    <property type="term" value="F:hydrolase activity"/>
    <property type="evidence" value="ECO:0007669"/>
    <property type="project" value="UniProtKB-KW"/>
</dbReference>
<dbReference type="eggNOG" id="COG1335">
    <property type="taxonomic scope" value="Bacteria"/>
</dbReference>
<evidence type="ECO:0000259" key="2">
    <source>
        <dbReference type="Pfam" id="PF11716"/>
    </source>
</evidence>
<reference evidence="3 4" key="1">
    <citation type="journal article" date="2011" name="J. Bacteriol.">
        <title>Draft Genome Sequence of Gordonia neofelifaecis NRRL B-59395, a Cholesterol-Degrading Actinomycete.</title>
        <authorList>
            <person name="Ge F."/>
            <person name="Li W."/>
            <person name="Chen G."/>
            <person name="Liu Y."/>
            <person name="Zhang G."/>
            <person name="Yong B."/>
            <person name="Wang Q."/>
            <person name="Wang N."/>
            <person name="Huang Z."/>
            <person name="Li W."/>
            <person name="Wang J."/>
            <person name="Wu C."/>
            <person name="Xie Q."/>
            <person name="Liu G."/>
        </authorList>
    </citation>
    <scope>NUCLEOTIDE SEQUENCE [LARGE SCALE GENOMIC DNA]</scope>
    <source>
        <strain evidence="3 4">NRRL B-59395</strain>
    </source>
</reference>
<protein>
    <submittedName>
        <fullName evidence="3">Isochorismatase hydrolase</fullName>
    </submittedName>
</protein>
<dbReference type="Gene3D" id="1.20.120.450">
    <property type="entry name" value="dinb family like domain"/>
    <property type="match status" value="1"/>
</dbReference>
<feature type="domain" description="Mycothiol-dependent maleylpyruvate isomerase metal-binding" evidence="2">
    <location>
        <begin position="220"/>
        <end position="335"/>
    </location>
</feature>
<keyword evidence="4" id="KW-1185">Reference proteome</keyword>
<dbReference type="AlphaFoldDB" id="F1YP90"/>
<dbReference type="Gene3D" id="3.40.50.850">
    <property type="entry name" value="Isochorismatase-like"/>
    <property type="match status" value="1"/>
</dbReference>
<dbReference type="GO" id="GO:0046872">
    <property type="term" value="F:metal ion binding"/>
    <property type="evidence" value="ECO:0007669"/>
    <property type="project" value="InterPro"/>
</dbReference>
<proteinExistence type="predicted"/>
<dbReference type="Proteomes" id="UP000035065">
    <property type="component" value="Unassembled WGS sequence"/>
</dbReference>
<dbReference type="SUPFAM" id="SSF109854">
    <property type="entry name" value="DinB/YfiT-like putative metalloenzymes"/>
    <property type="match status" value="1"/>
</dbReference>
<comment type="caution">
    <text evidence="3">The sequence shown here is derived from an EMBL/GenBank/DDBJ whole genome shotgun (WGS) entry which is preliminary data.</text>
</comment>